<name>A0A9J6GW69_HAELO</name>
<evidence type="ECO:0000313" key="2">
    <source>
        <dbReference type="Proteomes" id="UP000821853"/>
    </source>
</evidence>
<dbReference type="OrthoDB" id="6509234at2759"/>
<comment type="caution">
    <text evidence="1">The sequence shown here is derived from an EMBL/GenBank/DDBJ whole genome shotgun (WGS) entry which is preliminary data.</text>
</comment>
<dbReference type="Proteomes" id="UP000821853">
    <property type="component" value="Unassembled WGS sequence"/>
</dbReference>
<proteinExistence type="predicted"/>
<evidence type="ECO:0000313" key="1">
    <source>
        <dbReference type="EMBL" id="KAH9378615.1"/>
    </source>
</evidence>
<sequence>MELSQASGPIPEHDEIRVLGLFVPKHRRVVTAIAKLRKVEDQVGRKVRRVSNQRGGLRCKDALRLAHAFVVSRVLYWIPYLHLHKFDENALEVILRKMYKHALDLPKNT</sequence>
<dbReference type="VEuPathDB" id="VectorBase:HLOH_048691"/>
<organism evidence="1 2">
    <name type="scientific">Haemaphysalis longicornis</name>
    <name type="common">Bush tick</name>
    <dbReference type="NCBI Taxonomy" id="44386"/>
    <lineage>
        <taxon>Eukaryota</taxon>
        <taxon>Metazoa</taxon>
        <taxon>Ecdysozoa</taxon>
        <taxon>Arthropoda</taxon>
        <taxon>Chelicerata</taxon>
        <taxon>Arachnida</taxon>
        <taxon>Acari</taxon>
        <taxon>Parasitiformes</taxon>
        <taxon>Ixodida</taxon>
        <taxon>Ixodoidea</taxon>
        <taxon>Ixodidae</taxon>
        <taxon>Haemaphysalinae</taxon>
        <taxon>Haemaphysalis</taxon>
    </lineage>
</organism>
<accession>A0A9J6GW69</accession>
<dbReference type="AlphaFoldDB" id="A0A9J6GW69"/>
<protein>
    <submittedName>
        <fullName evidence="1">Uncharacterized protein</fullName>
    </submittedName>
</protein>
<dbReference type="EMBL" id="JABSTR010000009">
    <property type="protein sequence ID" value="KAH9378615.1"/>
    <property type="molecule type" value="Genomic_DNA"/>
</dbReference>
<reference evidence="1 2" key="1">
    <citation type="journal article" date="2020" name="Cell">
        <title>Large-Scale Comparative Analyses of Tick Genomes Elucidate Their Genetic Diversity and Vector Capacities.</title>
        <authorList>
            <consortium name="Tick Genome and Microbiome Consortium (TIGMIC)"/>
            <person name="Jia N."/>
            <person name="Wang J."/>
            <person name="Shi W."/>
            <person name="Du L."/>
            <person name="Sun Y."/>
            <person name="Zhan W."/>
            <person name="Jiang J.F."/>
            <person name="Wang Q."/>
            <person name="Zhang B."/>
            <person name="Ji P."/>
            <person name="Bell-Sakyi L."/>
            <person name="Cui X.M."/>
            <person name="Yuan T.T."/>
            <person name="Jiang B.G."/>
            <person name="Yang W.F."/>
            <person name="Lam T.T."/>
            <person name="Chang Q.C."/>
            <person name="Ding S.J."/>
            <person name="Wang X.J."/>
            <person name="Zhu J.G."/>
            <person name="Ruan X.D."/>
            <person name="Zhao L."/>
            <person name="Wei J.T."/>
            <person name="Ye R.Z."/>
            <person name="Que T.C."/>
            <person name="Du C.H."/>
            <person name="Zhou Y.H."/>
            <person name="Cheng J.X."/>
            <person name="Dai P.F."/>
            <person name="Guo W.B."/>
            <person name="Han X.H."/>
            <person name="Huang E.J."/>
            <person name="Li L.F."/>
            <person name="Wei W."/>
            <person name="Gao Y.C."/>
            <person name="Liu J.Z."/>
            <person name="Shao H.Z."/>
            <person name="Wang X."/>
            <person name="Wang C.C."/>
            <person name="Yang T.C."/>
            <person name="Huo Q.B."/>
            <person name="Li W."/>
            <person name="Chen H.Y."/>
            <person name="Chen S.E."/>
            <person name="Zhou L.G."/>
            <person name="Ni X.B."/>
            <person name="Tian J.H."/>
            <person name="Sheng Y."/>
            <person name="Liu T."/>
            <person name="Pan Y.S."/>
            <person name="Xia L.Y."/>
            <person name="Li J."/>
            <person name="Zhao F."/>
            <person name="Cao W.C."/>
        </authorList>
    </citation>
    <scope>NUCLEOTIDE SEQUENCE [LARGE SCALE GENOMIC DNA]</scope>
    <source>
        <strain evidence="1">HaeL-2018</strain>
    </source>
</reference>
<keyword evidence="2" id="KW-1185">Reference proteome</keyword>
<gene>
    <name evidence="1" type="ORF">HPB48_018869</name>
</gene>